<reference evidence="1" key="1">
    <citation type="submission" date="2020-07" db="EMBL/GenBank/DDBJ databases">
        <title>Highly diverse flavobacterial phages as mortality factor during North Sea spring blooms.</title>
        <authorList>
            <person name="Bartlau N."/>
            <person name="Wichels A."/>
            <person name="Krohne G."/>
            <person name="Adriaenssens E.M."/>
            <person name="Heins A."/>
            <person name="Fuchs B.M."/>
            <person name="Amann R."/>
            <person name="Moraru C."/>
        </authorList>
    </citation>
    <scope>NUCLEOTIDE SEQUENCE</scope>
</reference>
<keyword evidence="2" id="KW-1185">Reference proteome</keyword>
<accession>A0A8E4UXW3</accession>
<proteinExistence type="predicted"/>
<organism evidence="1 2">
    <name type="scientific">Maribacter phage Colly_1</name>
    <dbReference type="NCBI Taxonomy" id="2745691"/>
    <lineage>
        <taxon>Viruses</taxon>
        <taxon>Duplodnaviria</taxon>
        <taxon>Heunggongvirae</taxon>
        <taxon>Uroviricota</taxon>
        <taxon>Caudoviricetes</taxon>
        <taxon>Molycolviridae</taxon>
        <taxon>Mollyvirus</taxon>
        <taxon>Mollyvirus colly</taxon>
    </lineage>
</organism>
<protein>
    <submittedName>
        <fullName evidence="1">Uncharacterized protein</fullName>
    </submittedName>
</protein>
<gene>
    <name evidence="1" type="ORF">Colly1_156</name>
</gene>
<evidence type="ECO:0000313" key="1">
    <source>
        <dbReference type="EMBL" id="QQO97258.1"/>
    </source>
</evidence>
<evidence type="ECO:0000313" key="2">
    <source>
        <dbReference type="Proteomes" id="UP000693899"/>
    </source>
</evidence>
<sequence>MIIAIETLTGIEEIKDTISKSKITENQKVTSVVVLPNLRPTTTHLKILKRQFPKATIKLETVLVWKMLD</sequence>
<dbReference type="Proteomes" id="UP000693899">
    <property type="component" value="Segment"/>
</dbReference>
<name>A0A8E4UXW3_9CAUD</name>
<dbReference type="EMBL" id="MT732450">
    <property type="protein sequence ID" value="QQO97258.1"/>
    <property type="molecule type" value="Genomic_DNA"/>
</dbReference>